<dbReference type="AlphaFoldDB" id="A0A366GY91"/>
<gene>
    <name evidence="1" type="ORF">DET50_103139</name>
</gene>
<name>A0A366GY91_9GAMM</name>
<dbReference type="EMBL" id="QNRO01000003">
    <property type="protein sequence ID" value="RBP32579.1"/>
    <property type="molecule type" value="Genomic_DNA"/>
</dbReference>
<evidence type="ECO:0000313" key="2">
    <source>
        <dbReference type="Proteomes" id="UP000252995"/>
    </source>
</evidence>
<protein>
    <submittedName>
        <fullName evidence="1">Uncharacterized protein DUF3592</fullName>
    </submittedName>
</protein>
<dbReference type="Proteomes" id="UP000252995">
    <property type="component" value="Unassembled WGS sequence"/>
</dbReference>
<comment type="caution">
    <text evidence="1">The sequence shown here is derived from an EMBL/GenBank/DDBJ whole genome shotgun (WGS) entry which is preliminary data.</text>
</comment>
<accession>A0A366GY91</accession>
<reference evidence="1 2" key="1">
    <citation type="submission" date="2018-06" db="EMBL/GenBank/DDBJ databases">
        <title>Freshwater and sediment microbial communities from various areas in North America, analyzing microbe dynamics in response to fracking.</title>
        <authorList>
            <person name="Lamendella R."/>
        </authorList>
    </citation>
    <scope>NUCLEOTIDE SEQUENCE [LARGE SCALE GENOMIC DNA]</scope>
    <source>
        <strain evidence="1 2">114J</strain>
    </source>
</reference>
<proteinExistence type="predicted"/>
<sequence>MPHGPGVSLFGLIFLAVGLGVLALGPFHTLYEHAVSADWRQVPATLESVNVRSNSGSGPTDPIFRRPGPNSLIIQSKPAFPLPSCYISVGIAQILTVAITPT</sequence>
<evidence type="ECO:0000313" key="1">
    <source>
        <dbReference type="EMBL" id="RBP32579.1"/>
    </source>
</evidence>
<organism evidence="1 2">
    <name type="scientific">Marinobacter pelagius</name>
    <dbReference type="NCBI Taxonomy" id="379482"/>
    <lineage>
        <taxon>Bacteria</taxon>
        <taxon>Pseudomonadati</taxon>
        <taxon>Pseudomonadota</taxon>
        <taxon>Gammaproteobacteria</taxon>
        <taxon>Pseudomonadales</taxon>
        <taxon>Marinobacteraceae</taxon>
        <taxon>Marinobacter</taxon>
    </lineage>
</organism>